<proteinExistence type="predicted"/>
<dbReference type="InterPro" id="IPR037523">
    <property type="entry name" value="VOC_core"/>
</dbReference>
<dbReference type="SUPFAM" id="SSF54593">
    <property type="entry name" value="Glyoxalase/Bleomycin resistance protein/Dihydroxybiphenyl dioxygenase"/>
    <property type="match status" value="1"/>
</dbReference>
<sequence>MKFCWCTIAVQNMEESLKFYQEIVELSISRRFTVEPGVEISFLGDGETKVELICGPSYKVKNDNIEGISLGFEVKAVDEKIKFIKEKGLEVDSGPFQPNPNIKFFYVKDPNGVSIQFVENM</sequence>
<evidence type="ECO:0000313" key="2">
    <source>
        <dbReference type="EMBL" id="KLU65783.1"/>
    </source>
</evidence>
<dbReference type="RefSeq" id="WP_047810247.1">
    <property type="nucleotide sequence ID" value="NZ_LDZY01000007.1"/>
</dbReference>
<dbReference type="AlphaFoldDB" id="A0A0J1FS07"/>
<dbReference type="PROSITE" id="PS51819">
    <property type="entry name" value="VOC"/>
    <property type="match status" value="1"/>
</dbReference>
<reference evidence="2 3" key="1">
    <citation type="submission" date="2015-06" db="EMBL/GenBank/DDBJ databases">
        <title>Draft genome of the moderately acidophilic sulfate reducer Candidatus Desulfosporosinus acididurans strain M1.</title>
        <authorList>
            <person name="Poehlein A."/>
            <person name="Petzsch P."/>
            <person name="Johnson B.D."/>
            <person name="Schloemann M."/>
            <person name="Daniel R."/>
            <person name="Muehling M."/>
        </authorList>
    </citation>
    <scope>NUCLEOTIDE SEQUENCE [LARGE SCALE GENOMIC DNA]</scope>
    <source>
        <strain evidence="2 3">M1</strain>
    </source>
</reference>
<dbReference type="InterPro" id="IPR029068">
    <property type="entry name" value="Glyas_Bleomycin-R_OHBP_Dase"/>
</dbReference>
<feature type="domain" description="VOC" evidence="1">
    <location>
        <begin position="2"/>
        <end position="120"/>
    </location>
</feature>
<dbReference type="STRING" id="476652.DEAC_c24130"/>
<comment type="caution">
    <text evidence="2">The sequence shown here is derived from an EMBL/GenBank/DDBJ whole genome shotgun (WGS) entry which is preliminary data.</text>
</comment>
<dbReference type="Pfam" id="PF00903">
    <property type="entry name" value="Glyoxalase"/>
    <property type="match status" value="1"/>
</dbReference>
<organism evidence="2 3">
    <name type="scientific">Desulfosporosinus acididurans</name>
    <dbReference type="NCBI Taxonomy" id="476652"/>
    <lineage>
        <taxon>Bacteria</taxon>
        <taxon>Bacillati</taxon>
        <taxon>Bacillota</taxon>
        <taxon>Clostridia</taxon>
        <taxon>Eubacteriales</taxon>
        <taxon>Desulfitobacteriaceae</taxon>
        <taxon>Desulfosporosinus</taxon>
    </lineage>
</organism>
<dbReference type="EMBL" id="LDZY01000007">
    <property type="protein sequence ID" value="KLU65783.1"/>
    <property type="molecule type" value="Genomic_DNA"/>
</dbReference>
<dbReference type="Proteomes" id="UP000036356">
    <property type="component" value="Unassembled WGS sequence"/>
</dbReference>
<gene>
    <name evidence="2" type="ORF">DEAC_c24130</name>
</gene>
<name>A0A0J1FS07_9FIRM</name>
<keyword evidence="3" id="KW-1185">Reference proteome</keyword>
<evidence type="ECO:0000313" key="3">
    <source>
        <dbReference type="Proteomes" id="UP000036356"/>
    </source>
</evidence>
<evidence type="ECO:0000259" key="1">
    <source>
        <dbReference type="PROSITE" id="PS51819"/>
    </source>
</evidence>
<accession>A0A0J1FS07</accession>
<dbReference type="InterPro" id="IPR004360">
    <property type="entry name" value="Glyas_Fos-R_dOase_dom"/>
</dbReference>
<dbReference type="Gene3D" id="3.10.180.10">
    <property type="entry name" value="2,3-Dihydroxybiphenyl 1,2-Dioxygenase, domain 1"/>
    <property type="match status" value="1"/>
</dbReference>
<dbReference type="PATRIC" id="fig|476652.3.peg.2509"/>
<protein>
    <submittedName>
        <fullName evidence="2">Glyoxalase-like domain protein</fullName>
    </submittedName>
</protein>